<evidence type="ECO:0000313" key="1">
    <source>
        <dbReference type="EMBL" id="PIR69301.1"/>
    </source>
</evidence>
<dbReference type="AlphaFoldDB" id="A0A2H0TCM7"/>
<keyword evidence="1" id="KW-0808">Transferase</keyword>
<dbReference type="Pfam" id="PF13528">
    <property type="entry name" value="Glyco_trans_1_3"/>
    <property type="match status" value="1"/>
</dbReference>
<evidence type="ECO:0000313" key="2">
    <source>
        <dbReference type="Proteomes" id="UP000231503"/>
    </source>
</evidence>
<reference evidence="2" key="1">
    <citation type="submission" date="2017-09" db="EMBL/GenBank/DDBJ databases">
        <title>Depth-based differentiation of microbial function through sediment-hosted aquifers and enrichment of novel symbionts in the deep terrestrial subsurface.</title>
        <authorList>
            <person name="Probst A.J."/>
            <person name="Ladd B."/>
            <person name="Jarett J.K."/>
            <person name="Geller-Mcgrath D.E."/>
            <person name="Sieber C.M.K."/>
            <person name="Emerson J.B."/>
            <person name="Anantharaman K."/>
            <person name="Thomas B.C."/>
            <person name="Malmstrom R."/>
            <person name="Stieglmeier M."/>
            <person name="Klingl A."/>
            <person name="Woyke T."/>
            <person name="Ryan C.M."/>
            <person name="Banfield J.F."/>
        </authorList>
    </citation>
    <scope>NUCLEOTIDE SEQUENCE [LARGE SCALE GENOMIC DNA]</scope>
</reference>
<comment type="caution">
    <text evidence="1">The sequence shown here is derived from an EMBL/GenBank/DDBJ whole genome shotgun (WGS) entry which is preliminary data.</text>
</comment>
<dbReference type="Proteomes" id="UP000231503">
    <property type="component" value="Unassembled WGS sequence"/>
</dbReference>
<organism evidence="1 2">
    <name type="scientific">Candidatus Niyogibacteria bacterium CG10_big_fil_rev_8_21_14_0_10_46_36</name>
    <dbReference type="NCBI Taxonomy" id="1974726"/>
    <lineage>
        <taxon>Bacteria</taxon>
        <taxon>Candidatus Niyogiibacteriota</taxon>
    </lineage>
</organism>
<sequence length="333" mass="38294">MGSRNARLKILFAIQGTGNGHIARSREIIPRLAKYADIDVLVSGYQYQLDIRHPVTYAFKGVSFVFGEKGEIDYWKTLARLDLRQAHKDLRSLPKKKYDLVVSDFEPISARFAEKYGIPSVHISHEIALLSPQSPRPGWDILAELVISLYAPCDKTIGIHYKKYDATMVTPIIRDKIRKAREKKNNNEYYLAYLHAFSDERLISVFSKTKERWIIVSKYIKRPKQINKNIFMLPVGHESYEDIFAGARGVCFNTGFQATAEALFLGKKLYTVPQRGQHEQQCNAEALKEFGAWSSKKLKADYVREWIAEGKPTKQQDYSDPIPEIVERILDFT</sequence>
<proteinExistence type="predicted"/>
<protein>
    <submittedName>
        <fullName evidence="1">Glycosyl transferase</fullName>
    </submittedName>
</protein>
<dbReference type="EMBL" id="PFCO01000009">
    <property type="protein sequence ID" value="PIR69301.1"/>
    <property type="molecule type" value="Genomic_DNA"/>
</dbReference>
<accession>A0A2H0TCM7</accession>
<dbReference type="GO" id="GO:0016740">
    <property type="term" value="F:transferase activity"/>
    <property type="evidence" value="ECO:0007669"/>
    <property type="project" value="UniProtKB-KW"/>
</dbReference>
<name>A0A2H0TCM7_9BACT</name>
<gene>
    <name evidence="1" type="ORF">COU47_04385</name>
</gene>
<dbReference type="SUPFAM" id="SSF53756">
    <property type="entry name" value="UDP-Glycosyltransferase/glycogen phosphorylase"/>
    <property type="match status" value="1"/>
</dbReference>